<dbReference type="RefSeq" id="WP_284376555.1">
    <property type="nucleotide sequence ID" value="NZ_BSNN01000002.1"/>
</dbReference>
<evidence type="ECO:0000256" key="1">
    <source>
        <dbReference type="ARBA" id="ARBA00023002"/>
    </source>
</evidence>
<dbReference type="SUPFAM" id="SSF51430">
    <property type="entry name" value="NAD(P)-linked oxidoreductase"/>
    <property type="match status" value="1"/>
</dbReference>
<protein>
    <submittedName>
        <fullName evidence="3">NADP-dependent oxidoreductase</fullName>
    </submittedName>
</protein>
<gene>
    <name evidence="3" type="ORF">GCM10007939_09380</name>
</gene>
<feature type="domain" description="NADP-dependent oxidoreductase" evidence="2">
    <location>
        <begin position="15"/>
        <end position="339"/>
    </location>
</feature>
<proteinExistence type="predicted"/>
<sequence>MQYNQLGQTDMVVSELCLGTMTWGTQNTAQEAHQQIETALDHGVNFIDTAEMYPVNPISQPTQGDSERILGQWLGTSGKRDQVYVATKVSGAGFKGVRDGAPISAQTVTAAIEASLTSLQTDYIDLYQLHWPNRGSYMFRQNWEFDPSAQNKAQTLDHMAEVLETLDKLKQAGKLRAVGLSNESAWGTAQWLRISEEQGLPRMESLQNEYSLMCRLFDTDLAELAHNEQVGLVCYSPLATGLLSGQYSNNALPEGSRATIAQGLGGRLTARARATADAYVDVARKHGLDPCQMALAWCRTRPFMASAIFGARAEGQLENILASTRIELTEECLSDLAKVHRQNPMPF</sequence>
<reference evidence="4" key="1">
    <citation type="journal article" date="2019" name="Int. J. Syst. Evol. Microbiol.">
        <title>The Global Catalogue of Microorganisms (GCM) 10K type strain sequencing project: providing services to taxonomists for standard genome sequencing and annotation.</title>
        <authorList>
            <consortium name="The Broad Institute Genomics Platform"/>
            <consortium name="The Broad Institute Genome Sequencing Center for Infectious Disease"/>
            <person name="Wu L."/>
            <person name="Ma J."/>
        </authorList>
    </citation>
    <scope>NUCLEOTIDE SEQUENCE [LARGE SCALE GENOMIC DNA]</scope>
    <source>
        <strain evidence="4">NBRC 110140</strain>
    </source>
</reference>
<dbReference type="PANTHER" id="PTHR43364:SF4">
    <property type="entry name" value="NAD(P)-LINKED OXIDOREDUCTASE SUPERFAMILY PROTEIN"/>
    <property type="match status" value="1"/>
</dbReference>
<accession>A0ABQ5VTA0</accession>
<dbReference type="InterPro" id="IPR036812">
    <property type="entry name" value="NAD(P)_OxRdtase_dom_sf"/>
</dbReference>
<dbReference type="EMBL" id="BSNN01000002">
    <property type="protein sequence ID" value="GLQ34655.1"/>
    <property type="molecule type" value="Genomic_DNA"/>
</dbReference>
<dbReference type="PANTHER" id="PTHR43364">
    <property type="entry name" value="NADH-SPECIFIC METHYLGLYOXAL REDUCTASE-RELATED"/>
    <property type="match status" value="1"/>
</dbReference>
<dbReference type="CDD" id="cd19094">
    <property type="entry name" value="AKR_Tas-like"/>
    <property type="match status" value="1"/>
</dbReference>
<evidence type="ECO:0000259" key="2">
    <source>
        <dbReference type="Pfam" id="PF00248"/>
    </source>
</evidence>
<name>A0ABQ5VTA0_9RHOB</name>
<evidence type="ECO:0000313" key="4">
    <source>
        <dbReference type="Proteomes" id="UP001156694"/>
    </source>
</evidence>
<evidence type="ECO:0000313" key="3">
    <source>
        <dbReference type="EMBL" id="GLQ34655.1"/>
    </source>
</evidence>
<comment type="caution">
    <text evidence="3">The sequence shown here is derived from an EMBL/GenBank/DDBJ whole genome shotgun (WGS) entry which is preliminary data.</text>
</comment>
<keyword evidence="1" id="KW-0560">Oxidoreductase</keyword>
<dbReference type="Proteomes" id="UP001156694">
    <property type="component" value="Unassembled WGS sequence"/>
</dbReference>
<keyword evidence="4" id="KW-1185">Reference proteome</keyword>
<dbReference type="InterPro" id="IPR050523">
    <property type="entry name" value="AKR_Detox_Biosynth"/>
</dbReference>
<dbReference type="InterPro" id="IPR023210">
    <property type="entry name" value="NADP_OxRdtase_dom"/>
</dbReference>
<dbReference type="Pfam" id="PF00248">
    <property type="entry name" value="Aldo_ket_red"/>
    <property type="match status" value="1"/>
</dbReference>
<organism evidence="3 4">
    <name type="scientific">Amylibacter marinus</name>
    <dbReference type="NCBI Taxonomy" id="1475483"/>
    <lineage>
        <taxon>Bacteria</taxon>
        <taxon>Pseudomonadati</taxon>
        <taxon>Pseudomonadota</taxon>
        <taxon>Alphaproteobacteria</taxon>
        <taxon>Rhodobacterales</taxon>
        <taxon>Paracoccaceae</taxon>
        <taxon>Amylibacter</taxon>
    </lineage>
</organism>
<dbReference type="Gene3D" id="3.20.20.100">
    <property type="entry name" value="NADP-dependent oxidoreductase domain"/>
    <property type="match status" value="1"/>
</dbReference>